<evidence type="ECO:0000313" key="3">
    <source>
        <dbReference type="Proteomes" id="UP000238762"/>
    </source>
</evidence>
<reference evidence="2 3" key="1">
    <citation type="submission" date="2018-02" db="EMBL/GenBank/DDBJ databases">
        <authorList>
            <person name="Cohen D.B."/>
            <person name="Kent A.D."/>
        </authorList>
    </citation>
    <scope>NUCLEOTIDE SEQUENCE [LARGE SCALE GENOMIC DNA]</scope>
    <source>
        <strain evidence="2 3">CCAP 1448/3</strain>
    </source>
</reference>
<comment type="caution">
    <text evidence="2">The sequence shown here is derived from an EMBL/GenBank/DDBJ whole genome shotgun (WGS) entry which is preliminary data.</text>
</comment>
<name>A0A2T1BXG9_9CYAN</name>
<accession>A0A2T1BXG9</accession>
<evidence type="ECO:0000313" key="2">
    <source>
        <dbReference type="EMBL" id="PSB00691.1"/>
    </source>
</evidence>
<sequence>MNKITTISALAITLMSTAIVSAPASAQNIFTFPASACQPTRSESAARLSFDSNSVRHNGIDTEDGTLVCPINNPTIINKVRAIATVSFPTGATPPLCTLKSFKLDGTLLGTSSTQPISGGKALLTQDSITPGNYHTFFCRLRPGNEMKNYQLVLF</sequence>
<proteinExistence type="predicted"/>
<feature type="chain" id="PRO_5015759521" evidence="1">
    <location>
        <begin position="27"/>
        <end position="155"/>
    </location>
</feature>
<keyword evidence="1" id="KW-0732">Signal</keyword>
<keyword evidence="3" id="KW-1185">Reference proteome</keyword>
<gene>
    <name evidence="2" type="ORF">C7B64_22190</name>
</gene>
<dbReference type="EMBL" id="PVWJ01000171">
    <property type="protein sequence ID" value="PSB00691.1"/>
    <property type="molecule type" value="Genomic_DNA"/>
</dbReference>
<feature type="signal peptide" evidence="1">
    <location>
        <begin position="1"/>
        <end position="26"/>
    </location>
</feature>
<protein>
    <submittedName>
        <fullName evidence="2">Uncharacterized protein</fullName>
    </submittedName>
</protein>
<dbReference type="AlphaFoldDB" id="A0A2T1BXG9"/>
<reference evidence="2 3" key="2">
    <citation type="submission" date="2018-03" db="EMBL/GenBank/DDBJ databases">
        <title>The ancient ancestry and fast evolution of plastids.</title>
        <authorList>
            <person name="Moore K.R."/>
            <person name="Magnabosco C."/>
            <person name="Momper L."/>
            <person name="Gold D.A."/>
            <person name="Bosak T."/>
            <person name="Fournier G.P."/>
        </authorList>
    </citation>
    <scope>NUCLEOTIDE SEQUENCE [LARGE SCALE GENOMIC DNA]</scope>
    <source>
        <strain evidence="2 3">CCAP 1448/3</strain>
    </source>
</reference>
<dbReference type="RefSeq" id="WP_106291492.1">
    <property type="nucleotide sequence ID" value="NZ_CAWNTC010000214.1"/>
</dbReference>
<evidence type="ECO:0000256" key="1">
    <source>
        <dbReference type="SAM" id="SignalP"/>
    </source>
</evidence>
<dbReference type="Proteomes" id="UP000238762">
    <property type="component" value="Unassembled WGS sequence"/>
</dbReference>
<organism evidence="2 3">
    <name type="scientific">Merismopedia glauca CCAP 1448/3</name>
    <dbReference type="NCBI Taxonomy" id="1296344"/>
    <lineage>
        <taxon>Bacteria</taxon>
        <taxon>Bacillati</taxon>
        <taxon>Cyanobacteriota</taxon>
        <taxon>Cyanophyceae</taxon>
        <taxon>Synechococcales</taxon>
        <taxon>Merismopediaceae</taxon>
        <taxon>Merismopedia</taxon>
    </lineage>
</organism>